<feature type="transmembrane region" description="Helical" evidence="1">
    <location>
        <begin position="176"/>
        <end position="200"/>
    </location>
</feature>
<feature type="transmembrane region" description="Helical" evidence="1">
    <location>
        <begin position="57"/>
        <end position="77"/>
    </location>
</feature>
<feature type="transmembrane region" description="Helical" evidence="1">
    <location>
        <begin position="21"/>
        <end position="45"/>
    </location>
</feature>
<proteinExistence type="predicted"/>
<keyword evidence="1" id="KW-0472">Membrane</keyword>
<evidence type="ECO:0000256" key="1">
    <source>
        <dbReference type="SAM" id="Phobius"/>
    </source>
</evidence>
<evidence type="ECO:0000313" key="2">
    <source>
        <dbReference type="EMBL" id="KAA5541686.1"/>
    </source>
</evidence>
<dbReference type="RefSeq" id="WP_150091324.1">
    <property type="nucleotide sequence ID" value="NZ_VWSF01000020.1"/>
</dbReference>
<keyword evidence="3" id="KW-1185">Reference proteome</keyword>
<dbReference type="EMBL" id="VWSF01000020">
    <property type="protein sequence ID" value="KAA5541686.1"/>
    <property type="molecule type" value="Genomic_DNA"/>
</dbReference>
<feature type="transmembrane region" description="Helical" evidence="1">
    <location>
        <begin position="84"/>
        <end position="101"/>
    </location>
</feature>
<dbReference type="AlphaFoldDB" id="A0A5M6D4B4"/>
<protein>
    <submittedName>
        <fullName evidence="2">Uncharacterized protein</fullName>
    </submittedName>
</protein>
<gene>
    <name evidence="2" type="ORF">F0145_20165</name>
</gene>
<keyword evidence="1" id="KW-1133">Transmembrane helix</keyword>
<feature type="transmembrane region" description="Helical" evidence="1">
    <location>
        <begin position="143"/>
        <end position="164"/>
    </location>
</feature>
<comment type="caution">
    <text evidence="2">The sequence shown here is derived from an EMBL/GenBank/DDBJ whole genome shotgun (WGS) entry which is preliminary data.</text>
</comment>
<accession>A0A5M6D4B4</accession>
<keyword evidence="1" id="KW-0812">Transmembrane</keyword>
<reference evidence="2 3" key="1">
    <citation type="submission" date="2019-09" db="EMBL/GenBank/DDBJ databases">
        <title>Genome sequence and assembly of Adhaeribacter sp.</title>
        <authorList>
            <person name="Chhetri G."/>
        </authorList>
    </citation>
    <scope>NUCLEOTIDE SEQUENCE [LARGE SCALE GENOMIC DNA]</scope>
    <source>
        <strain evidence="2 3">DK36</strain>
    </source>
</reference>
<dbReference type="Proteomes" id="UP000323426">
    <property type="component" value="Unassembled WGS sequence"/>
</dbReference>
<evidence type="ECO:0000313" key="3">
    <source>
        <dbReference type="Proteomes" id="UP000323426"/>
    </source>
</evidence>
<organism evidence="2 3">
    <name type="scientific">Adhaeribacter rhizoryzae</name>
    <dbReference type="NCBI Taxonomy" id="2607907"/>
    <lineage>
        <taxon>Bacteria</taxon>
        <taxon>Pseudomonadati</taxon>
        <taxon>Bacteroidota</taxon>
        <taxon>Cytophagia</taxon>
        <taxon>Cytophagales</taxon>
        <taxon>Hymenobacteraceae</taxon>
        <taxon>Adhaeribacter</taxon>
    </lineage>
</organism>
<sequence>MDYIPERQSKKAINRNQLVNITAQIICIFGISHVLLGLLLFYINLPLFQRYIAEDGYIEYLTAFFLLFTSFTCLYKAFHTRNKIAVAFFCLAALLFFFGFGEEISWGQRVLGFETPEKIKMANSQQEFNLHNLKVGEVKLNKLIFGVFMYFSLFVYFLVFNILYKNIAWFRKIINITGLPLPAPTYSICFVVSFLLVLLIQNSWKWELDEFAMACFVFLSFYRPYNRKLQHPEPL</sequence>
<name>A0A5M6D4B4_9BACT</name>